<dbReference type="AlphaFoldDB" id="A0A0C5WBP3"/>
<dbReference type="Proteomes" id="UP000032303">
    <property type="component" value="Chromosome 2"/>
</dbReference>
<feature type="domain" description="Glycosyl transferase family 1" evidence="1">
    <location>
        <begin position="213"/>
        <end position="373"/>
    </location>
</feature>
<dbReference type="PATRIC" id="fig|658445.3.peg.4401"/>
<keyword evidence="4" id="KW-1185">Reference proteome</keyword>
<dbReference type="InterPro" id="IPR050194">
    <property type="entry name" value="Glycosyltransferase_grp1"/>
</dbReference>
<reference evidence="3 4" key="1">
    <citation type="submission" date="2013-05" db="EMBL/GenBank/DDBJ databases">
        <title>Complete genome sequence of the lipase-producing bacterium Photobacterium gaetbulicola Gung47.</title>
        <authorList>
            <person name="Kim Y.-O."/>
        </authorList>
    </citation>
    <scope>NUCLEOTIDE SEQUENCE [LARGE SCALE GENOMIC DNA]</scope>
    <source>
        <strain evidence="3 4">Gung47</strain>
    </source>
</reference>
<dbReference type="STRING" id="658445.H744_2c2393"/>
<dbReference type="InterPro" id="IPR001296">
    <property type="entry name" value="Glyco_trans_1"/>
</dbReference>
<dbReference type="HOGENOM" id="CLU_009583_2_4_6"/>
<evidence type="ECO:0000313" key="4">
    <source>
        <dbReference type="Proteomes" id="UP000032303"/>
    </source>
</evidence>
<dbReference type="Pfam" id="PF00534">
    <property type="entry name" value="Glycos_transf_1"/>
    <property type="match status" value="1"/>
</dbReference>
<evidence type="ECO:0000259" key="1">
    <source>
        <dbReference type="Pfam" id="PF00534"/>
    </source>
</evidence>
<evidence type="ECO:0000313" key="3">
    <source>
        <dbReference type="EMBL" id="AJR09056.1"/>
    </source>
</evidence>
<name>A0A0C5WBP3_9GAMM</name>
<dbReference type="PANTHER" id="PTHR45947">
    <property type="entry name" value="SULFOQUINOVOSYL TRANSFERASE SQD2"/>
    <property type="match status" value="1"/>
</dbReference>
<sequence length="415" mass="46459">MKLLTITTLYPNATDPKHGVFVENRLRHLRQHYPDVECTVIAPVPWFPFRHGVFGQYSQYASVPRVEQRYGITVYHPRYVVVPKVGMQLTPHTLTRCLKKQISTLLQQGLEFDLIDGHYFFPDGVAIANVAEQINKPFTVTARGTDINLIPQFPGPLRQIKHVLQRSSHNLAVCEALRQTMIMHGAEPAKTSTARNGVDLNVFRFANQEKQHALREKLGLPCEGPIFISVGLLIKRKGHHLVIEAMQSHPTARLLIAGTGPEHNNLKQLANKLRLSNRVTFLGALSQPELADYFGACDLSVLASDREGWANVLLESMSCGTPVVATNIWGTPEVVQTPNAGLLVERNRKDIARGITELLANLPSRQSTRFYAEQFSWDETSHLLYQLFTRLTSPCPATSKPTQGATVHEDKETQL</sequence>
<dbReference type="CDD" id="cd03798">
    <property type="entry name" value="GT4_WlbH-like"/>
    <property type="match status" value="1"/>
</dbReference>
<keyword evidence="3" id="KW-0808">Transferase</keyword>
<dbReference type="GO" id="GO:0016757">
    <property type="term" value="F:glycosyltransferase activity"/>
    <property type="evidence" value="ECO:0007669"/>
    <property type="project" value="InterPro"/>
</dbReference>
<proteinExistence type="predicted"/>
<dbReference type="EMBL" id="CP005974">
    <property type="protein sequence ID" value="AJR09056.1"/>
    <property type="molecule type" value="Genomic_DNA"/>
</dbReference>
<dbReference type="SUPFAM" id="SSF53756">
    <property type="entry name" value="UDP-Glycosyltransferase/glycogen phosphorylase"/>
    <property type="match status" value="1"/>
</dbReference>
<dbReference type="OrthoDB" id="9772485at2"/>
<evidence type="ECO:0000259" key="2">
    <source>
        <dbReference type="Pfam" id="PF13439"/>
    </source>
</evidence>
<dbReference type="KEGG" id="pgb:H744_2c2393"/>
<dbReference type="Pfam" id="PF13439">
    <property type="entry name" value="Glyco_transf_4"/>
    <property type="match status" value="1"/>
</dbReference>
<feature type="domain" description="Glycosyltransferase subfamily 4-like N-terminal" evidence="2">
    <location>
        <begin position="36"/>
        <end position="201"/>
    </location>
</feature>
<accession>A0A0C5WBP3</accession>
<gene>
    <name evidence="3" type="ORF">H744_2c2393</name>
</gene>
<protein>
    <submittedName>
        <fullName evidence="3">Glycosyl transferase, group 1</fullName>
    </submittedName>
</protein>
<dbReference type="Gene3D" id="3.40.50.2000">
    <property type="entry name" value="Glycogen Phosphorylase B"/>
    <property type="match status" value="2"/>
</dbReference>
<dbReference type="InterPro" id="IPR028098">
    <property type="entry name" value="Glyco_trans_4-like_N"/>
</dbReference>
<organism evidence="3 4">
    <name type="scientific">Photobacterium gaetbulicola Gung47</name>
    <dbReference type="NCBI Taxonomy" id="658445"/>
    <lineage>
        <taxon>Bacteria</taxon>
        <taxon>Pseudomonadati</taxon>
        <taxon>Pseudomonadota</taxon>
        <taxon>Gammaproteobacteria</taxon>
        <taxon>Vibrionales</taxon>
        <taxon>Vibrionaceae</taxon>
        <taxon>Photobacterium</taxon>
    </lineage>
</organism>
<dbReference type="PANTHER" id="PTHR45947:SF15">
    <property type="entry name" value="TEICHURONIC ACID BIOSYNTHESIS GLYCOSYLTRANSFERASE TUAC-RELATED"/>
    <property type="match status" value="1"/>
</dbReference>